<keyword evidence="1" id="KW-1133">Transmembrane helix</keyword>
<keyword evidence="1" id="KW-0472">Membrane</keyword>
<evidence type="ECO:0000313" key="2">
    <source>
        <dbReference type="EMBL" id="OGD84597.1"/>
    </source>
</evidence>
<feature type="transmembrane region" description="Helical" evidence="1">
    <location>
        <begin position="35"/>
        <end position="52"/>
    </location>
</feature>
<comment type="caution">
    <text evidence="2">The sequence shown here is derived from an EMBL/GenBank/DDBJ whole genome shotgun (WGS) entry which is preliminary data.</text>
</comment>
<gene>
    <name evidence="2" type="ORF">A2696_01450</name>
</gene>
<evidence type="ECO:0000256" key="1">
    <source>
        <dbReference type="SAM" id="Phobius"/>
    </source>
</evidence>
<accession>A0A1F5FYB1</accession>
<keyword evidence="1" id="KW-0812">Transmembrane</keyword>
<organism evidence="2 3">
    <name type="scientific">Candidatus Curtissbacteria bacterium RIFCSPHIGHO2_01_FULL_41_13</name>
    <dbReference type="NCBI Taxonomy" id="1797745"/>
    <lineage>
        <taxon>Bacteria</taxon>
        <taxon>Candidatus Curtissiibacteriota</taxon>
    </lineage>
</organism>
<name>A0A1F5FYB1_9BACT</name>
<sequence length="259" mass="29697">MNLKALWYDSKVHVGLTLFLIWLLAIWQFRTDLNILRIILYPILAIFTIALFDVGLTHLRYRKNYLPTATVVSGFLIGLILAPSEPIWVIIAASILVSFSKQFIAFGIRRHILNPAAFGIIGVNLIFDTTVSWWGVAWGWFPLVILVPLMLRILWRLHRLYLPIGFLTFYALYLLISQPFDFVIRTLTDPTVLMFALVMLPEPVTSPVNGYFKYGFGVFVAIIAIIFSNFGKLSEIFLPALLFSNLVTFYLIKIQKYSK</sequence>
<dbReference type="Proteomes" id="UP000177069">
    <property type="component" value="Unassembled WGS sequence"/>
</dbReference>
<feature type="transmembrane region" description="Helical" evidence="1">
    <location>
        <begin position="133"/>
        <end position="153"/>
    </location>
</feature>
<dbReference type="GO" id="GO:0016020">
    <property type="term" value="C:membrane"/>
    <property type="evidence" value="ECO:0007669"/>
    <property type="project" value="InterPro"/>
</dbReference>
<feature type="transmembrane region" description="Helical" evidence="1">
    <location>
        <begin position="212"/>
        <end position="230"/>
    </location>
</feature>
<dbReference type="EMBL" id="MFBA01000055">
    <property type="protein sequence ID" value="OGD84597.1"/>
    <property type="molecule type" value="Genomic_DNA"/>
</dbReference>
<dbReference type="GO" id="GO:0055085">
    <property type="term" value="P:transmembrane transport"/>
    <property type="evidence" value="ECO:0007669"/>
    <property type="project" value="InterPro"/>
</dbReference>
<feature type="transmembrane region" description="Helical" evidence="1">
    <location>
        <begin position="12"/>
        <end position="29"/>
    </location>
</feature>
<dbReference type="AlphaFoldDB" id="A0A1F5FYB1"/>
<protein>
    <submittedName>
        <fullName evidence="2">Uncharacterized protein</fullName>
    </submittedName>
</protein>
<feature type="transmembrane region" description="Helical" evidence="1">
    <location>
        <begin position="236"/>
        <end position="252"/>
    </location>
</feature>
<evidence type="ECO:0000313" key="3">
    <source>
        <dbReference type="Proteomes" id="UP000177069"/>
    </source>
</evidence>
<reference evidence="2 3" key="1">
    <citation type="journal article" date="2016" name="Nat. Commun.">
        <title>Thousands of microbial genomes shed light on interconnected biogeochemical processes in an aquifer system.</title>
        <authorList>
            <person name="Anantharaman K."/>
            <person name="Brown C.T."/>
            <person name="Hug L.A."/>
            <person name="Sharon I."/>
            <person name="Castelle C.J."/>
            <person name="Probst A.J."/>
            <person name="Thomas B.C."/>
            <person name="Singh A."/>
            <person name="Wilkins M.J."/>
            <person name="Karaoz U."/>
            <person name="Brodie E.L."/>
            <person name="Williams K.H."/>
            <person name="Hubbard S.S."/>
            <person name="Banfield J.F."/>
        </authorList>
    </citation>
    <scope>NUCLEOTIDE SEQUENCE [LARGE SCALE GENOMIC DNA]</scope>
</reference>
<feature type="transmembrane region" description="Helical" evidence="1">
    <location>
        <begin position="160"/>
        <end position="176"/>
    </location>
</feature>
<proteinExistence type="predicted"/>